<gene>
    <name evidence="3" type="ORF">A3196_05420</name>
</gene>
<dbReference type="AlphaFoldDB" id="A0A1E2UNC9"/>
<dbReference type="CDD" id="cd07814">
    <property type="entry name" value="SRPBCC_CalC_Aha1-like"/>
    <property type="match status" value="1"/>
</dbReference>
<dbReference type="InterPro" id="IPR013538">
    <property type="entry name" value="ASHA1/2-like_C"/>
</dbReference>
<dbReference type="Gene3D" id="3.30.530.20">
    <property type="match status" value="1"/>
</dbReference>
<accession>A0A1E2UNC9</accession>
<comment type="caution">
    <text evidence="3">The sequence shown here is derived from an EMBL/GenBank/DDBJ whole genome shotgun (WGS) entry which is preliminary data.</text>
</comment>
<feature type="domain" description="Activator of Hsp90 ATPase homologue 1/2-like C-terminal" evidence="2">
    <location>
        <begin position="23"/>
        <end position="150"/>
    </location>
</feature>
<dbReference type="Proteomes" id="UP000094849">
    <property type="component" value="Unassembled WGS sequence"/>
</dbReference>
<reference evidence="3 4" key="1">
    <citation type="submission" date="2016-03" db="EMBL/GenBank/DDBJ databases">
        <title>Chemosynthetic sulphur-oxidizing symbionts of marine invertebrate animals are capable of nitrogen fixation.</title>
        <authorList>
            <person name="Petersen J.M."/>
            <person name="Kemper A."/>
            <person name="Gruber-Vodicka H."/>
            <person name="Cardini U."/>
            <person name="Geest Mvander."/>
            <person name="Kleiner M."/>
            <person name="Bulgheresi S."/>
            <person name="Fussmann M."/>
            <person name="Herbold C."/>
            <person name="Seah B.K.B."/>
            <person name="Antony C.Paul."/>
            <person name="Liu D."/>
            <person name="Belitz A."/>
            <person name="Weber M."/>
        </authorList>
    </citation>
    <scope>NUCLEOTIDE SEQUENCE [LARGE SCALE GENOMIC DNA]</scope>
    <source>
        <strain evidence="3">G_D</strain>
    </source>
</reference>
<comment type="similarity">
    <text evidence="1">Belongs to the AHA1 family.</text>
</comment>
<evidence type="ECO:0000259" key="2">
    <source>
        <dbReference type="Pfam" id="PF08327"/>
    </source>
</evidence>
<keyword evidence="4" id="KW-1185">Reference proteome</keyword>
<proteinExistence type="inferred from homology"/>
<dbReference type="SUPFAM" id="SSF55961">
    <property type="entry name" value="Bet v1-like"/>
    <property type="match status" value="1"/>
</dbReference>
<name>A0A1E2UNC9_9GAMM</name>
<evidence type="ECO:0000313" key="3">
    <source>
        <dbReference type="EMBL" id="ODB96250.1"/>
    </source>
</evidence>
<dbReference type="Pfam" id="PF08327">
    <property type="entry name" value="AHSA1"/>
    <property type="match status" value="1"/>
</dbReference>
<dbReference type="OrthoDB" id="287565at2"/>
<sequence>MINFTMRINALIPGYARQIVVTATPAITFQALTAEIDQWWTTNCNVITQVGDRVTFRFDSTYWVMEVVRLSENRLIELLCIEAHHLHEGLPASIEKEWEGTKLKWALKAVDGATQVDFIHEGLVSELDCYEICEQGWNFYFASSLKEYLETGRGSPYQSAET</sequence>
<evidence type="ECO:0000313" key="4">
    <source>
        <dbReference type="Proteomes" id="UP000094849"/>
    </source>
</evidence>
<dbReference type="EMBL" id="LVJZ01000003">
    <property type="protein sequence ID" value="ODB96250.1"/>
    <property type="molecule type" value="Genomic_DNA"/>
</dbReference>
<evidence type="ECO:0000256" key="1">
    <source>
        <dbReference type="ARBA" id="ARBA00006817"/>
    </source>
</evidence>
<dbReference type="STRING" id="1818881.A3196_05420"/>
<organism evidence="3 4">
    <name type="scientific">Candidatus Thiodiazotropha endoloripes</name>
    <dbReference type="NCBI Taxonomy" id="1818881"/>
    <lineage>
        <taxon>Bacteria</taxon>
        <taxon>Pseudomonadati</taxon>
        <taxon>Pseudomonadota</taxon>
        <taxon>Gammaproteobacteria</taxon>
        <taxon>Chromatiales</taxon>
        <taxon>Sedimenticolaceae</taxon>
        <taxon>Candidatus Thiodiazotropha</taxon>
    </lineage>
</organism>
<dbReference type="RefSeq" id="WP_069002990.1">
    <property type="nucleotide sequence ID" value="NZ_LVJY01000003.1"/>
</dbReference>
<dbReference type="InterPro" id="IPR023393">
    <property type="entry name" value="START-like_dom_sf"/>
</dbReference>
<protein>
    <recommendedName>
        <fullName evidence="2">Activator of Hsp90 ATPase homologue 1/2-like C-terminal domain-containing protein</fullName>
    </recommendedName>
</protein>